<reference evidence="1" key="2">
    <citation type="submission" date="2020-11" db="EMBL/GenBank/DDBJ databases">
        <authorList>
            <person name="McCartney M.A."/>
            <person name="Auch B."/>
            <person name="Kono T."/>
            <person name="Mallez S."/>
            <person name="Becker A."/>
            <person name="Gohl D.M."/>
            <person name="Silverstein K.A.T."/>
            <person name="Koren S."/>
            <person name="Bechman K.B."/>
            <person name="Herman A."/>
            <person name="Abrahante J.E."/>
            <person name="Garbe J."/>
        </authorList>
    </citation>
    <scope>NUCLEOTIDE SEQUENCE</scope>
    <source>
        <strain evidence="1">Duluth1</strain>
        <tissue evidence="1">Whole animal</tissue>
    </source>
</reference>
<dbReference type="Proteomes" id="UP000828390">
    <property type="component" value="Unassembled WGS sequence"/>
</dbReference>
<dbReference type="EMBL" id="JAIWYP010000011">
    <property type="protein sequence ID" value="KAH3739083.1"/>
    <property type="molecule type" value="Genomic_DNA"/>
</dbReference>
<proteinExistence type="predicted"/>
<dbReference type="AlphaFoldDB" id="A0A9D4D8B5"/>
<comment type="caution">
    <text evidence="1">The sequence shown here is derived from an EMBL/GenBank/DDBJ whole genome shotgun (WGS) entry which is preliminary data.</text>
</comment>
<evidence type="ECO:0000313" key="1">
    <source>
        <dbReference type="EMBL" id="KAH3739083.1"/>
    </source>
</evidence>
<evidence type="ECO:0000313" key="2">
    <source>
        <dbReference type="Proteomes" id="UP000828390"/>
    </source>
</evidence>
<gene>
    <name evidence="1" type="ORF">DPMN_045730</name>
</gene>
<protein>
    <submittedName>
        <fullName evidence="1">Uncharacterized protein</fullName>
    </submittedName>
</protein>
<organism evidence="1 2">
    <name type="scientific">Dreissena polymorpha</name>
    <name type="common">Zebra mussel</name>
    <name type="synonym">Mytilus polymorpha</name>
    <dbReference type="NCBI Taxonomy" id="45954"/>
    <lineage>
        <taxon>Eukaryota</taxon>
        <taxon>Metazoa</taxon>
        <taxon>Spiralia</taxon>
        <taxon>Lophotrochozoa</taxon>
        <taxon>Mollusca</taxon>
        <taxon>Bivalvia</taxon>
        <taxon>Autobranchia</taxon>
        <taxon>Heteroconchia</taxon>
        <taxon>Euheterodonta</taxon>
        <taxon>Imparidentia</taxon>
        <taxon>Neoheterodontei</taxon>
        <taxon>Myida</taxon>
        <taxon>Dreissenoidea</taxon>
        <taxon>Dreissenidae</taxon>
        <taxon>Dreissena</taxon>
    </lineage>
</organism>
<keyword evidence="2" id="KW-1185">Reference proteome</keyword>
<name>A0A9D4D8B5_DREPO</name>
<accession>A0A9D4D8B5</accession>
<sequence length="105" mass="11082">MGKSITLSLADRGIDSSIDITLSILTLRSDSYEQTEVINGSHGVGMSVRTVCATFVVVVCVTLEGSVCVTFDVSICVTLDGSTCTTLSAAFELENTDSATWESTF</sequence>
<reference evidence="1" key="1">
    <citation type="journal article" date="2019" name="bioRxiv">
        <title>The Genome of the Zebra Mussel, Dreissena polymorpha: A Resource for Invasive Species Research.</title>
        <authorList>
            <person name="McCartney M.A."/>
            <person name="Auch B."/>
            <person name="Kono T."/>
            <person name="Mallez S."/>
            <person name="Zhang Y."/>
            <person name="Obille A."/>
            <person name="Becker A."/>
            <person name="Abrahante J.E."/>
            <person name="Garbe J."/>
            <person name="Badalamenti J.P."/>
            <person name="Herman A."/>
            <person name="Mangelson H."/>
            <person name="Liachko I."/>
            <person name="Sullivan S."/>
            <person name="Sone E.D."/>
            <person name="Koren S."/>
            <person name="Silverstein K.A.T."/>
            <person name="Beckman K.B."/>
            <person name="Gohl D.M."/>
        </authorList>
    </citation>
    <scope>NUCLEOTIDE SEQUENCE</scope>
    <source>
        <strain evidence="1">Duluth1</strain>
        <tissue evidence="1">Whole animal</tissue>
    </source>
</reference>